<keyword evidence="4" id="KW-1185">Reference proteome</keyword>
<name>B3QZH7_PHYMT</name>
<reference evidence="3 4" key="1">
    <citation type="journal article" date="2008" name="BMC Genomics">
        <title>The linear chromosome of the plant-pathogenic mycoplasma 'Candidatus Phytoplasma mali'.</title>
        <authorList>
            <person name="Kube M."/>
            <person name="Schneider B."/>
            <person name="Kuhl H."/>
            <person name="Dandekar T."/>
            <person name="Heitmann K."/>
            <person name="Migdoll A.M."/>
            <person name="Reinhardt R."/>
            <person name="Seemueller E."/>
        </authorList>
    </citation>
    <scope>NUCLEOTIDE SEQUENCE [LARGE SCALE GENOMIC DNA]</scope>
    <source>
        <strain evidence="3 4">AT</strain>
    </source>
</reference>
<protein>
    <submittedName>
        <fullName evidence="3">DNA-dependent RNA polymerase sigma subunits</fullName>
    </submittedName>
</protein>
<dbReference type="InterPro" id="IPR036388">
    <property type="entry name" value="WH-like_DNA-bd_sf"/>
</dbReference>
<dbReference type="KEGG" id="pml:ATP_00397"/>
<dbReference type="InterPro" id="IPR000792">
    <property type="entry name" value="Tscrpt_reg_LuxR_C"/>
</dbReference>
<dbReference type="NCBIfam" id="TIGR02937">
    <property type="entry name" value="sigma70-ECF"/>
    <property type="match status" value="1"/>
</dbReference>
<dbReference type="Pfam" id="PF00196">
    <property type="entry name" value="GerE"/>
    <property type="match status" value="1"/>
</dbReference>
<dbReference type="Gene3D" id="1.10.1740.10">
    <property type="match status" value="1"/>
</dbReference>
<organism evidence="4">
    <name type="scientific">Phytoplasma mali (strain AT)</name>
    <dbReference type="NCBI Taxonomy" id="482235"/>
    <lineage>
        <taxon>Bacteria</taxon>
        <taxon>Bacillati</taxon>
        <taxon>Mycoplasmatota</taxon>
        <taxon>Mollicutes</taxon>
        <taxon>Acholeplasmatales</taxon>
        <taxon>Acholeplasmataceae</taxon>
        <taxon>Candidatus Phytoplasma</taxon>
        <taxon>16SrX (Apple proliferation group)</taxon>
    </lineage>
</organism>
<dbReference type="InterPro" id="IPR014284">
    <property type="entry name" value="RNA_pol_sigma-70_dom"/>
</dbReference>
<sequence length="271" mass="31981">MLNKLNTELEIKVQAFLLDSQNLKLRDEIYELCQRPLFNIAKKFKLPPMLERNDLIQEGYLCLEYSLEKYQDNLSNFITFFSNQAKKTMQKLINKTVGIKKHEAEYNKLAIQYNNEDIEEKASSCSERYFIDPHQALMQEIKAEKIITKIKSAKLTKNELQVLALITNLNINQGTHDVSLPELTNIEIANQLNLTIRQVENFKYQIMKKLKTYFKTQIITENDHNYIRIYTIKNCYHPKTKLYNYQQKNLIAIIIKKNGLCFLTTKFHDSL</sequence>
<dbReference type="STRING" id="37692.ATP_00397"/>
<dbReference type="AlphaFoldDB" id="B3QZH7"/>
<dbReference type="Proteomes" id="UP000002020">
    <property type="component" value="Chromosome"/>
</dbReference>
<dbReference type="eggNOG" id="COG1191">
    <property type="taxonomic scope" value="Bacteria"/>
</dbReference>
<dbReference type="HOGENOM" id="CLU_1025443_0_0_14"/>
<dbReference type="InterPro" id="IPR013324">
    <property type="entry name" value="RNA_pol_sigma_r3/r4-like"/>
</dbReference>
<dbReference type="GO" id="GO:0006352">
    <property type="term" value="P:DNA-templated transcription initiation"/>
    <property type="evidence" value="ECO:0007669"/>
    <property type="project" value="InterPro"/>
</dbReference>
<evidence type="ECO:0000259" key="1">
    <source>
        <dbReference type="Pfam" id="PF00196"/>
    </source>
</evidence>
<dbReference type="Pfam" id="PF04542">
    <property type="entry name" value="Sigma70_r2"/>
    <property type="match status" value="1"/>
</dbReference>
<dbReference type="InterPro" id="IPR013325">
    <property type="entry name" value="RNA_pol_sigma_r2"/>
</dbReference>
<evidence type="ECO:0000259" key="2">
    <source>
        <dbReference type="Pfam" id="PF04542"/>
    </source>
</evidence>
<dbReference type="SUPFAM" id="SSF88946">
    <property type="entry name" value="Sigma2 domain of RNA polymerase sigma factors"/>
    <property type="match status" value="1"/>
</dbReference>
<proteinExistence type="predicted"/>
<dbReference type="InterPro" id="IPR007627">
    <property type="entry name" value="RNA_pol_sigma70_r2"/>
</dbReference>
<evidence type="ECO:0000313" key="3">
    <source>
        <dbReference type="EMBL" id="CAP18584.1"/>
    </source>
</evidence>
<evidence type="ECO:0000313" key="4">
    <source>
        <dbReference type="Proteomes" id="UP000002020"/>
    </source>
</evidence>
<gene>
    <name evidence="3" type="primary">fliA3</name>
    <name evidence="3" type="ordered locus">ATP_00397</name>
</gene>
<feature type="domain" description="HTH luxR-type" evidence="1">
    <location>
        <begin position="183"/>
        <end position="219"/>
    </location>
</feature>
<dbReference type="EMBL" id="CU469464">
    <property type="protein sequence ID" value="CAP18584.1"/>
    <property type="molecule type" value="Genomic_DNA"/>
</dbReference>
<feature type="domain" description="RNA polymerase sigma-70 region 2" evidence="2">
    <location>
        <begin position="30"/>
        <end position="93"/>
    </location>
</feature>
<dbReference type="GO" id="GO:0003700">
    <property type="term" value="F:DNA-binding transcription factor activity"/>
    <property type="evidence" value="ECO:0007669"/>
    <property type="project" value="InterPro"/>
</dbReference>
<dbReference type="Gene3D" id="1.10.10.10">
    <property type="entry name" value="Winged helix-like DNA-binding domain superfamily/Winged helix DNA-binding domain"/>
    <property type="match status" value="1"/>
</dbReference>
<dbReference type="SUPFAM" id="SSF88659">
    <property type="entry name" value="Sigma3 and sigma4 domains of RNA polymerase sigma factors"/>
    <property type="match status" value="1"/>
</dbReference>
<accession>B3QZH7</accession>